<keyword evidence="2" id="KW-1185">Reference proteome</keyword>
<protein>
    <submittedName>
        <fullName evidence="1">Uncharacterized protein</fullName>
    </submittedName>
</protein>
<evidence type="ECO:0000313" key="2">
    <source>
        <dbReference type="Proteomes" id="UP001396334"/>
    </source>
</evidence>
<comment type="caution">
    <text evidence="1">The sequence shown here is derived from an EMBL/GenBank/DDBJ whole genome shotgun (WGS) entry which is preliminary data.</text>
</comment>
<dbReference type="Proteomes" id="UP001396334">
    <property type="component" value="Unassembled WGS sequence"/>
</dbReference>
<dbReference type="EMBL" id="JBBPBN010000114">
    <property type="protein sequence ID" value="KAK8978006.1"/>
    <property type="molecule type" value="Genomic_DNA"/>
</dbReference>
<sequence>MKGTSGEEQTHVNADEVVLSLSFHGELEKKAKARAMDGDLQIFLGFFLSILFSRKTTTGENNSFWKRKTRNVEGVSLKRTGLIF</sequence>
<organism evidence="1 2">
    <name type="scientific">Hibiscus sabdariffa</name>
    <name type="common">roselle</name>
    <dbReference type="NCBI Taxonomy" id="183260"/>
    <lineage>
        <taxon>Eukaryota</taxon>
        <taxon>Viridiplantae</taxon>
        <taxon>Streptophyta</taxon>
        <taxon>Embryophyta</taxon>
        <taxon>Tracheophyta</taxon>
        <taxon>Spermatophyta</taxon>
        <taxon>Magnoliopsida</taxon>
        <taxon>eudicotyledons</taxon>
        <taxon>Gunneridae</taxon>
        <taxon>Pentapetalae</taxon>
        <taxon>rosids</taxon>
        <taxon>malvids</taxon>
        <taxon>Malvales</taxon>
        <taxon>Malvaceae</taxon>
        <taxon>Malvoideae</taxon>
        <taxon>Hibiscus</taxon>
    </lineage>
</organism>
<proteinExistence type="predicted"/>
<reference evidence="1 2" key="1">
    <citation type="journal article" date="2024" name="G3 (Bethesda)">
        <title>Genome assembly of Hibiscus sabdariffa L. provides insights into metabolisms of medicinal natural products.</title>
        <authorList>
            <person name="Kim T."/>
        </authorList>
    </citation>
    <scope>NUCLEOTIDE SEQUENCE [LARGE SCALE GENOMIC DNA]</scope>
    <source>
        <strain evidence="1">TK-2024</strain>
        <tissue evidence="1">Old leaves</tissue>
    </source>
</reference>
<name>A0ABR2NPA5_9ROSI</name>
<accession>A0ABR2NPA5</accession>
<gene>
    <name evidence="1" type="ORF">V6N11_062807</name>
</gene>
<evidence type="ECO:0000313" key="1">
    <source>
        <dbReference type="EMBL" id="KAK8978006.1"/>
    </source>
</evidence>